<gene>
    <name evidence="6" type="ORF">KLLA0_A08866g</name>
</gene>
<evidence type="ECO:0000313" key="7">
    <source>
        <dbReference type="Proteomes" id="UP000000598"/>
    </source>
</evidence>
<dbReference type="FunCoup" id="Q6CXF0">
    <property type="interactions" value="118"/>
</dbReference>
<organism evidence="6 7">
    <name type="scientific">Kluyveromyces lactis (strain ATCC 8585 / CBS 2359 / DSM 70799 / NBRC 1267 / NRRL Y-1140 / WM37)</name>
    <name type="common">Yeast</name>
    <name type="synonym">Candida sphaerica</name>
    <dbReference type="NCBI Taxonomy" id="284590"/>
    <lineage>
        <taxon>Eukaryota</taxon>
        <taxon>Fungi</taxon>
        <taxon>Dikarya</taxon>
        <taxon>Ascomycota</taxon>
        <taxon>Saccharomycotina</taxon>
        <taxon>Saccharomycetes</taxon>
        <taxon>Saccharomycetales</taxon>
        <taxon>Saccharomycetaceae</taxon>
        <taxon>Kluyveromyces</taxon>
    </lineage>
</organism>
<keyword evidence="1 5" id="KW-0853">WD repeat</keyword>
<dbReference type="AlphaFoldDB" id="Q6CXF0"/>
<evidence type="ECO:0000256" key="5">
    <source>
        <dbReference type="PROSITE-ProRule" id="PRU00221"/>
    </source>
</evidence>
<dbReference type="KEGG" id="kla:KLLA0_A08866g"/>
<keyword evidence="3" id="KW-0647">Proteasome</keyword>
<dbReference type="Gene3D" id="2.130.10.10">
    <property type="entry name" value="YVTN repeat-like/Quinoprotein amine dehydrogenase"/>
    <property type="match status" value="2"/>
</dbReference>
<dbReference type="PaxDb" id="284590-Q6CXF0"/>
<accession>Q6CXF0</accession>
<dbReference type="STRING" id="284590.Q6CXF0"/>
<dbReference type="Pfam" id="PF00400">
    <property type="entry name" value="WD40"/>
    <property type="match status" value="2"/>
</dbReference>
<proteinExistence type="inferred from homology"/>
<dbReference type="SMART" id="SM00320">
    <property type="entry name" value="WD40"/>
    <property type="match status" value="4"/>
</dbReference>
<dbReference type="HOGENOM" id="CLU_037051_3_1_1"/>
<dbReference type="InterPro" id="IPR051179">
    <property type="entry name" value="WD_repeat_multifunction"/>
</dbReference>
<feature type="repeat" description="WD" evidence="5">
    <location>
        <begin position="154"/>
        <end position="195"/>
    </location>
</feature>
<sequence>MRVEEWNICSEFDDILDDVRGEKVASDKIWVSRSSGEPLYDLEFDVRLDSRGNVGFHNANTSDKISFQRVRPHLYELTGPDATAGHLASFQSPKKRFQLPSDIGAVDLTSIDITNVFDPEIRLVCGDTNGGIYVLRKNTGTNYSGPLQEVIKLPEAHASHITKTQFFPNGHGFLSSSIDMRLKIWDASTGTELRTFIGHTRSVNDFAMVDRGRNFVSASSDGSLKLWECSTSACVFTLNSNDGINCISLANYQGNPATTSYNALDHSNEYNTEGKAVFAGHDSGIITFHDIYNRKKILDILPASKSACVTLTSQHIAGDDHYLFAGYSDGTIVSWDTRNVSKPVETLQVNDNDSISRLFLAHNTLNVSSGVQFAFNVPVLDGKFNFNKLTHLIRPYDEVTDFCVDESHQNVWCVGKNGMLLKY</sequence>
<dbReference type="InterPro" id="IPR015943">
    <property type="entry name" value="WD40/YVTN_repeat-like_dom_sf"/>
</dbReference>
<evidence type="ECO:0000256" key="1">
    <source>
        <dbReference type="ARBA" id="ARBA00022574"/>
    </source>
</evidence>
<dbReference type="GO" id="GO:0000502">
    <property type="term" value="C:proteasome complex"/>
    <property type="evidence" value="ECO:0007669"/>
    <property type="project" value="UniProtKB-KW"/>
</dbReference>
<evidence type="ECO:0000313" key="6">
    <source>
        <dbReference type="EMBL" id="CAH02977.1"/>
    </source>
</evidence>
<dbReference type="Proteomes" id="UP000000598">
    <property type="component" value="Chromosome A"/>
</dbReference>
<dbReference type="EMBL" id="CR382121">
    <property type="protein sequence ID" value="CAH02977.1"/>
    <property type="molecule type" value="Genomic_DNA"/>
</dbReference>
<dbReference type="InterPro" id="IPR036322">
    <property type="entry name" value="WD40_repeat_dom_sf"/>
</dbReference>
<dbReference type="eggNOG" id="KOG0266">
    <property type="taxonomic scope" value="Eukaryota"/>
</dbReference>
<dbReference type="PROSITE" id="PS50082">
    <property type="entry name" value="WD_REPEATS_2"/>
    <property type="match status" value="2"/>
</dbReference>
<protein>
    <submittedName>
        <fullName evidence="6">KLLA0A08866p</fullName>
    </submittedName>
</protein>
<feature type="repeat" description="WD" evidence="5">
    <location>
        <begin position="196"/>
        <end position="237"/>
    </location>
</feature>
<evidence type="ECO:0000256" key="2">
    <source>
        <dbReference type="ARBA" id="ARBA00022737"/>
    </source>
</evidence>
<dbReference type="PROSITE" id="PS50294">
    <property type="entry name" value="WD_REPEATS_REGION"/>
    <property type="match status" value="2"/>
</dbReference>
<dbReference type="SUPFAM" id="SSF50978">
    <property type="entry name" value="WD40 repeat-like"/>
    <property type="match status" value="1"/>
</dbReference>
<dbReference type="PANTHER" id="PTHR19857">
    <property type="entry name" value="MITOCHONDRIAL DIVISION PROTEIN 1-RELATED"/>
    <property type="match status" value="1"/>
</dbReference>
<name>Q6CXF0_KLULA</name>
<evidence type="ECO:0000256" key="3">
    <source>
        <dbReference type="ARBA" id="ARBA00022942"/>
    </source>
</evidence>
<dbReference type="InterPro" id="IPR001680">
    <property type="entry name" value="WD40_rpt"/>
</dbReference>
<dbReference type="OMA" id="GYENGML"/>
<keyword evidence="7" id="KW-1185">Reference proteome</keyword>
<reference evidence="6 7" key="1">
    <citation type="journal article" date="2004" name="Nature">
        <title>Genome evolution in yeasts.</title>
        <authorList>
            <consortium name="Genolevures"/>
            <person name="Dujon B."/>
            <person name="Sherman D."/>
            <person name="Fischer G."/>
            <person name="Durrens P."/>
            <person name="Casaregola S."/>
            <person name="Lafontaine I."/>
            <person name="de Montigny J."/>
            <person name="Marck C."/>
            <person name="Neuveglise C."/>
            <person name="Talla E."/>
            <person name="Goffard N."/>
            <person name="Frangeul L."/>
            <person name="Aigle M."/>
            <person name="Anthouard V."/>
            <person name="Babour A."/>
            <person name="Barbe V."/>
            <person name="Barnay S."/>
            <person name="Blanchin S."/>
            <person name="Beckerich J.M."/>
            <person name="Beyne E."/>
            <person name="Bleykasten C."/>
            <person name="Boisrame A."/>
            <person name="Boyer J."/>
            <person name="Cattolico L."/>
            <person name="Confanioleri F."/>
            <person name="de Daruvar A."/>
            <person name="Despons L."/>
            <person name="Fabre E."/>
            <person name="Fairhead C."/>
            <person name="Ferry-Dumazet H."/>
            <person name="Groppi A."/>
            <person name="Hantraye F."/>
            <person name="Hennequin C."/>
            <person name="Jauniaux N."/>
            <person name="Joyet P."/>
            <person name="Kachouri R."/>
            <person name="Kerrest A."/>
            <person name="Koszul R."/>
            <person name="Lemaire M."/>
            <person name="Lesur I."/>
            <person name="Ma L."/>
            <person name="Muller H."/>
            <person name="Nicaud J.M."/>
            <person name="Nikolski M."/>
            <person name="Oztas S."/>
            <person name="Ozier-Kalogeropoulos O."/>
            <person name="Pellenz S."/>
            <person name="Potier S."/>
            <person name="Richard G.F."/>
            <person name="Straub M.L."/>
            <person name="Suleau A."/>
            <person name="Swennene D."/>
            <person name="Tekaia F."/>
            <person name="Wesolowski-Louvel M."/>
            <person name="Westhof E."/>
            <person name="Wirth B."/>
            <person name="Zeniou-Meyer M."/>
            <person name="Zivanovic I."/>
            <person name="Bolotin-Fukuhara M."/>
            <person name="Thierry A."/>
            <person name="Bouchier C."/>
            <person name="Caudron B."/>
            <person name="Scarpelli C."/>
            <person name="Gaillardin C."/>
            <person name="Weissenbach J."/>
            <person name="Wincker P."/>
            <person name="Souciet J.L."/>
        </authorList>
    </citation>
    <scope>NUCLEOTIDE SEQUENCE [LARGE SCALE GENOMIC DNA]</scope>
    <source>
        <strain evidence="7">ATCC 8585 / CBS 2359 / DSM 70799 / NBRC 1267 / NRRL Y-1140 / WM37</strain>
    </source>
</reference>
<dbReference type="InParanoid" id="Q6CXF0"/>
<comment type="similarity">
    <text evidence="4">Belongs to the WD repeat PAAF1/RPN14 family.</text>
</comment>
<dbReference type="PANTHER" id="PTHR19857:SF19">
    <property type="entry name" value="26S PROTEASOME REGULATORY SUBUNIT RPN14"/>
    <property type="match status" value="1"/>
</dbReference>
<evidence type="ECO:0000256" key="4">
    <source>
        <dbReference type="ARBA" id="ARBA00038321"/>
    </source>
</evidence>
<keyword evidence="2" id="KW-0677">Repeat</keyword>